<evidence type="ECO:0000259" key="7">
    <source>
        <dbReference type="PROSITE" id="PS50262"/>
    </source>
</evidence>
<dbReference type="EMBL" id="JAZGQO010000008">
    <property type="protein sequence ID" value="KAK6180134.1"/>
    <property type="molecule type" value="Genomic_DNA"/>
</dbReference>
<dbReference type="Pfam" id="PF00001">
    <property type="entry name" value="7tm_1"/>
    <property type="match status" value="1"/>
</dbReference>
<dbReference type="Proteomes" id="UP001347796">
    <property type="component" value="Unassembled WGS sequence"/>
</dbReference>
<comment type="subcellular location">
    <subcellularLocation>
        <location evidence="1">Membrane</location>
    </subcellularLocation>
</comment>
<keyword evidence="9" id="KW-1185">Reference proteome</keyword>
<dbReference type="PANTHER" id="PTHR46641:SF25">
    <property type="entry name" value="CNMAMIDE RECEPTOR-RELATED"/>
    <property type="match status" value="1"/>
</dbReference>
<keyword evidence="5" id="KW-0675">Receptor</keyword>
<evidence type="ECO:0000256" key="5">
    <source>
        <dbReference type="RuleBase" id="RU000688"/>
    </source>
</evidence>
<dbReference type="PROSITE" id="PS00237">
    <property type="entry name" value="G_PROTEIN_RECEP_F1_1"/>
    <property type="match status" value="1"/>
</dbReference>
<evidence type="ECO:0000256" key="1">
    <source>
        <dbReference type="ARBA" id="ARBA00004370"/>
    </source>
</evidence>
<feature type="transmembrane region" description="Helical" evidence="6">
    <location>
        <begin position="232"/>
        <end position="254"/>
    </location>
</feature>
<dbReference type="PROSITE" id="PS50262">
    <property type="entry name" value="G_PROTEIN_RECEP_F1_2"/>
    <property type="match status" value="1"/>
</dbReference>
<evidence type="ECO:0000256" key="4">
    <source>
        <dbReference type="ARBA" id="ARBA00023136"/>
    </source>
</evidence>
<organism evidence="8 9">
    <name type="scientific">Patella caerulea</name>
    <name type="common">Rayed Mediterranean limpet</name>
    <dbReference type="NCBI Taxonomy" id="87958"/>
    <lineage>
        <taxon>Eukaryota</taxon>
        <taxon>Metazoa</taxon>
        <taxon>Spiralia</taxon>
        <taxon>Lophotrochozoa</taxon>
        <taxon>Mollusca</taxon>
        <taxon>Gastropoda</taxon>
        <taxon>Patellogastropoda</taxon>
        <taxon>Patelloidea</taxon>
        <taxon>Patellidae</taxon>
        <taxon>Patella</taxon>
    </lineage>
</organism>
<dbReference type="Gene3D" id="1.20.1070.10">
    <property type="entry name" value="Rhodopsin 7-helix transmembrane proteins"/>
    <property type="match status" value="1"/>
</dbReference>
<keyword evidence="4 6" id="KW-0472">Membrane</keyword>
<proteinExistence type="inferred from homology"/>
<comment type="similarity">
    <text evidence="5">Belongs to the G-protein coupled receptor 1 family.</text>
</comment>
<keyword evidence="5" id="KW-0297">G-protein coupled receptor</keyword>
<protein>
    <recommendedName>
        <fullName evidence="7">G-protein coupled receptors family 1 profile domain-containing protein</fullName>
    </recommendedName>
</protein>
<dbReference type="SMART" id="SM01381">
    <property type="entry name" value="7TM_GPCR_Srsx"/>
    <property type="match status" value="1"/>
</dbReference>
<dbReference type="GO" id="GO:0016020">
    <property type="term" value="C:membrane"/>
    <property type="evidence" value="ECO:0007669"/>
    <property type="project" value="UniProtKB-SubCell"/>
</dbReference>
<dbReference type="SUPFAM" id="SSF81321">
    <property type="entry name" value="Family A G protein-coupled receptor-like"/>
    <property type="match status" value="1"/>
</dbReference>
<dbReference type="InterPro" id="IPR052954">
    <property type="entry name" value="GPCR-Ligand_Int"/>
</dbReference>
<evidence type="ECO:0000256" key="2">
    <source>
        <dbReference type="ARBA" id="ARBA00022692"/>
    </source>
</evidence>
<keyword evidence="3 6" id="KW-1133">Transmembrane helix</keyword>
<accession>A0AAN8PN47</accession>
<dbReference type="InterPro" id="IPR000276">
    <property type="entry name" value="GPCR_Rhodpsn"/>
</dbReference>
<keyword evidence="5" id="KW-0807">Transducer</keyword>
<evidence type="ECO:0000313" key="9">
    <source>
        <dbReference type="Proteomes" id="UP001347796"/>
    </source>
</evidence>
<dbReference type="InterPro" id="IPR017452">
    <property type="entry name" value="GPCR_Rhodpsn_7TM"/>
</dbReference>
<feature type="transmembrane region" description="Helical" evidence="6">
    <location>
        <begin position="186"/>
        <end position="205"/>
    </location>
</feature>
<keyword evidence="2 5" id="KW-0812">Transmembrane</keyword>
<evidence type="ECO:0000313" key="8">
    <source>
        <dbReference type="EMBL" id="KAK6180134.1"/>
    </source>
</evidence>
<feature type="transmembrane region" description="Helical" evidence="6">
    <location>
        <begin position="131"/>
        <end position="147"/>
    </location>
</feature>
<dbReference type="PANTHER" id="PTHR46641">
    <property type="entry name" value="FMRFAMIDE RECEPTOR-RELATED"/>
    <property type="match status" value="1"/>
</dbReference>
<gene>
    <name evidence="8" type="ORF">SNE40_012339</name>
</gene>
<dbReference type="PRINTS" id="PR00237">
    <property type="entry name" value="GPCRRHODOPSN"/>
</dbReference>
<evidence type="ECO:0000256" key="6">
    <source>
        <dbReference type="SAM" id="Phobius"/>
    </source>
</evidence>
<sequence length="343" mass="38962">MGYYAIDTFSNLTSYKLARDIETISVPICATFGILGNLLSFIVLVSSSLLKSTTCMYMLAIAVFDTIVLINAVLTLMDLKNREVVVCNLLSFLFYFSIHSGALLIVAMTFERYIVVKYPLKAAGWVTKTRTKRIILTVGVLSFLINIPQGTMRKIQFIAEKGEMGCFYEGESNVFFFTKIYPWIDAIVYCFIPVSSLFILNILIIKNLKNSKLNLNDCTNRQSAINKQQKQITIMLILVSVAFLVLTGPIGAMLVIQRYLWIPKTPGDLADYRLIHAVIDNMMLSNHALNFIIYVVSGQKFRQQLKKIVCRRHFKNGIVRRERQVYVSQLDGMHCERGSISNL</sequence>
<dbReference type="GO" id="GO:0004930">
    <property type="term" value="F:G protein-coupled receptor activity"/>
    <property type="evidence" value="ECO:0007669"/>
    <property type="project" value="UniProtKB-KW"/>
</dbReference>
<evidence type="ECO:0000256" key="3">
    <source>
        <dbReference type="ARBA" id="ARBA00022989"/>
    </source>
</evidence>
<dbReference type="CDD" id="cd14978">
    <property type="entry name" value="7tmA_FMRFamide_R-like"/>
    <property type="match status" value="1"/>
</dbReference>
<feature type="transmembrane region" description="Helical" evidence="6">
    <location>
        <begin position="274"/>
        <end position="297"/>
    </location>
</feature>
<feature type="domain" description="G-protein coupled receptors family 1 profile" evidence="7">
    <location>
        <begin position="36"/>
        <end position="294"/>
    </location>
</feature>
<name>A0AAN8PN47_PATCE</name>
<dbReference type="AlphaFoldDB" id="A0AAN8PN47"/>
<reference evidence="8 9" key="1">
    <citation type="submission" date="2024-01" db="EMBL/GenBank/DDBJ databases">
        <title>The genome of the rayed Mediterranean limpet Patella caerulea (Linnaeus, 1758).</title>
        <authorList>
            <person name="Anh-Thu Weber A."/>
            <person name="Halstead-Nussloch G."/>
        </authorList>
    </citation>
    <scope>NUCLEOTIDE SEQUENCE [LARGE SCALE GENOMIC DNA]</scope>
    <source>
        <strain evidence="8">AATW-2023a</strain>
        <tissue evidence="8">Whole specimen</tissue>
    </source>
</reference>
<feature type="transmembrane region" description="Helical" evidence="6">
    <location>
        <begin position="89"/>
        <end position="110"/>
    </location>
</feature>
<feature type="transmembrane region" description="Helical" evidence="6">
    <location>
        <begin position="24"/>
        <end position="45"/>
    </location>
</feature>
<feature type="transmembrane region" description="Helical" evidence="6">
    <location>
        <begin position="57"/>
        <end position="77"/>
    </location>
</feature>
<comment type="caution">
    <text evidence="8">The sequence shown here is derived from an EMBL/GenBank/DDBJ whole genome shotgun (WGS) entry which is preliminary data.</text>
</comment>